<dbReference type="PANTHER" id="PTHR10584:SF166">
    <property type="entry name" value="RIBOKINASE"/>
    <property type="match status" value="1"/>
</dbReference>
<gene>
    <name evidence="4" type="ORF">METZ01_LOCUS25968</name>
</gene>
<dbReference type="InterPro" id="IPR002173">
    <property type="entry name" value="Carboh/pur_kinase_PfkB_CS"/>
</dbReference>
<dbReference type="InterPro" id="IPR029056">
    <property type="entry name" value="Ribokinase-like"/>
</dbReference>
<sequence>MTSNQSHRTLIAGSISIDKIINKYGTYDNVLGGSAAYALLATPKKGCQLVGVVGSDFPDQYLNLLDNHSITLDDLMIPDGKTFTWGGEYAPDFSSRETLYVNPGIAESCLPVLSGKSKQCEYLLLGNTSPKVQLAILDQIETKPFIILDTFKLYIDTTLEDLKKTMHRSDLLCINYNEALYLSKLSNPSIDDIAKCILDMGVKSLIIKKGEEGASFFNNQDNFSIAAYYVDQVMDTTGAGDSFVGGLISSLMNGADIKEAMVEGSVMASFCIENIAHKGLISFSEEEYTLRKKWLQSSLTT</sequence>
<dbReference type="PROSITE" id="PS00584">
    <property type="entry name" value="PFKB_KINASES_2"/>
    <property type="match status" value="1"/>
</dbReference>
<dbReference type="PANTHER" id="PTHR10584">
    <property type="entry name" value="SUGAR KINASE"/>
    <property type="match status" value="1"/>
</dbReference>
<keyword evidence="2" id="KW-0418">Kinase</keyword>
<proteinExistence type="predicted"/>
<dbReference type="GO" id="GO:0005829">
    <property type="term" value="C:cytosol"/>
    <property type="evidence" value="ECO:0007669"/>
    <property type="project" value="TreeGrafter"/>
</dbReference>
<reference evidence="4" key="1">
    <citation type="submission" date="2018-05" db="EMBL/GenBank/DDBJ databases">
        <authorList>
            <person name="Lanie J.A."/>
            <person name="Ng W.-L."/>
            <person name="Kazmierczak K.M."/>
            <person name="Andrzejewski T.M."/>
            <person name="Davidsen T.M."/>
            <person name="Wayne K.J."/>
            <person name="Tettelin H."/>
            <person name="Glass J.I."/>
            <person name="Rusch D."/>
            <person name="Podicherti R."/>
            <person name="Tsui H.-C.T."/>
            <person name="Winkler M.E."/>
        </authorList>
    </citation>
    <scope>NUCLEOTIDE SEQUENCE</scope>
</reference>
<evidence type="ECO:0000256" key="1">
    <source>
        <dbReference type="ARBA" id="ARBA00022679"/>
    </source>
</evidence>
<dbReference type="SUPFAM" id="SSF53613">
    <property type="entry name" value="Ribokinase-like"/>
    <property type="match status" value="1"/>
</dbReference>
<dbReference type="InterPro" id="IPR011611">
    <property type="entry name" value="PfkB_dom"/>
</dbReference>
<accession>A0A381Q2I3</accession>
<feature type="domain" description="Carbohydrate kinase PfkB" evidence="3">
    <location>
        <begin position="26"/>
        <end position="274"/>
    </location>
</feature>
<dbReference type="AlphaFoldDB" id="A0A381Q2I3"/>
<organism evidence="4">
    <name type="scientific">marine metagenome</name>
    <dbReference type="NCBI Taxonomy" id="408172"/>
    <lineage>
        <taxon>unclassified sequences</taxon>
        <taxon>metagenomes</taxon>
        <taxon>ecological metagenomes</taxon>
    </lineage>
</organism>
<dbReference type="Gene3D" id="3.40.1190.20">
    <property type="match status" value="1"/>
</dbReference>
<dbReference type="EMBL" id="UINC01001168">
    <property type="protein sequence ID" value="SUZ73114.1"/>
    <property type="molecule type" value="Genomic_DNA"/>
</dbReference>
<keyword evidence="1" id="KW-0808">Transferase</keyword>
<evidence type="ECO:0000256" key="2">
    <source>
        <dbReference type="ARBA" id="ARBA00022777"/>
    </source>
</evidence>
<dbReference type="Pfam" id="PF00294">
    <property type="entry name" value="PfkB"/>
    <property type="match status" value="1"/>
</dbReference>
<evidence type="ECO:0000259" key="3">
    <source>
        <dbReference type="Pfam" id="PF00294"/>
    </source>
</evidence>
<evidence type="ECO:0000313" key="4">
    <source>
        <dbReference type="EMBL" id="SUZ73114.1"/>
    </source>
</evidence>
<dbReference type="GO" id="GO:0016301">
    <property type="term" value="F:kinase activity"/>
    <property type="evidence" value="ECO:0007669"/>
    <property type="project" value="UniProtKB-KW"/>
</dbReference>
<protein>
    <recommendedName>
        <fullName evidence="3">Carbohydrate kinase PfkB domain-containing protein</fullName>
    </recommendedName>
</protein>
<name>A0A381Q2I3_9ZZZZ</name>